<protein>
    <submittedName>
        <fullName evidence="5">Substrate-binding periplasmic protein</fullName>
    </submittedName>
</protein>
<name>A0ABV7HC04_9GAMM</name>
<keyword evidence="2 3" id="KW-0732">Signal</keyword>
<evidence type="ECO:0000256" key="2">
    <source>
        <dbReference type="ARBA" id="ARBA00022729"/>
    </source>
</evidence>
<dbReference type="Gene3D" id="3.40.190.10">
    <property type="entry name" value="Periplasmic binding protein-like II"/>
    <property type="match status" value="2"/>
</dbReference>
<comment type="similarity">
    <text evidence="1">Belongs to the bacterial solute-binding protein 3 family.</text>
</comment>
<evidence type="ECO:0000256" key="3">
    <source>
        <dbReference type="SAM" id="SignalP"/>
    </source>
</evidence>
<dbReference type="EMBL" id="JBHRSZ010000004">
    <property type="protein sequence ID" value="MFC3151352.1"/>
    <property type="molecule type" value="Genomic_DNA"/>
</dbReference>
<evidence type="ECO:0000313" key="5">
    <source>
        <dbReference type="EMBL" id="MFC3151352.1"/>
    </source>
</evidence>
<dbReference type="PANTHER" id="PTHR35936:SF25">
    <property type="entry name" value="ABC TRANSPORTER SUBSTRATE-BINDING PROTEIN"/>
    <property type="match status" value="1"/>
</dbReference>
<gene>
    <name evidence="5" type="ORF">ACFOEK_09980</name>
</gene>
<accession>A0ABV7HC04</accession>
<evidence type="ECO:0000259" key="4">
    <source>
        <dbReference type="SMART" id="SM00062"/>
    </source>
</evidence>
<dbReference type="InterPro" id="IPR001638">
    <property type="entry name" value="Solute-binding_3/MltF_N"/>
</dbReference>
<dbReference type="RefSeq" id="WP_386719949.1">
    <property type="nucleotide sequence ID" value="NZ_JBHRSZ010000004.1"/>
</dbReference>
<dbReference type="PANTHER" id="PTHR35936">
    <property type="entry name" value="MEMBRANE-BOUND LYTIC MUREIN TRANSGLYCOSYLASE F"/>
    <property type="match status" value="1"/>
</dbReference>
<comment type="caution">
    <text evidence="5">The sequence shown here is derived from an EMBL/GenBank/DDBJ whole genome shotgun (WGS) entry which is preliminary data.</text>
</comment>
<feature type="domain" description="Solute-binding protein family 3/N-terminal" evidence="4">
    <location>
        <begin position="33"/>
        <end position="259"/>
    </location>
</feature>
<dbReference type="SMART" id="SM00062">
    <property type="entry name" value="PBPb"/>
    <property type="match status" value="1"/>
</dbReference>
<feature type="signal peptide" evidence="3">
    <location>
        <begin position="1"/>
        <end position="23"/>
    </location>
</feature>
<dbReference type="Proteomes" id="UP001595476">
    <property type="component" value="Unassembled WGS sequence"/>
</dbReference>
<keyword evidence="6" id="KW-1185">Reference proteome</keyword>
<dbReference type="Pfam" id="PF00497">
    <property type="entry name" value="SBP_bac_3"/>
    <property type="match status" value="1"/>
</dbReference>
<dbReference type="SUPFAM" id="SSF53850">
    <property type="entry name" value="Periplasmic binding protein-like II"/>
    <property type="match status" value="1"/>
</dbReference>
<reference evidence="6" key="1">
    <citation type="journal article" date="2019" name="Int. J. Syst. Evol. Microbiol.">
        <title>The Global Catalogue of Microorganisms (GCM) 10K type strain sequencing project: providing services to taxonomists for standard genome sequencing and annotation.</title>
        <authorList>
            <consortium name="The Broad Institute Genomics Platform"/>
            <consortium name="The Broad Institute Genome Sequencing Center for Infectious Disease"/>
            <person name="Wu L."/>
            <person name="Ma J."/>
        </authorList>
    </citation>
    <scope>NUCLEOTIDE SEQUENCE [LARGE SCALE GENOMIC DNA]</scope>
    <source>
        <strain evidence="6">KCTC 52438</strain>
    </source>
</reference>
<sequence>MIRSISYLILSISIFSFSALSSASPSSGIKRPVLIVGLSETDYYPFYFEQDGQIVGAAAEIVTHLAHKLKYQLKYKRFPWKRVQHNLAKGNIDMVLLYFKTPERAEHVYYVDLPHVYESSSLIVRRDSSIKYSGDLNQLITYTFGNVNGYWHGASYSEHKTLNKRAFSSTEELLTGLKRGSIDIAVGNKPVMLQIAKTMGHEDQFAFLEPKIDYAPDYIAFSKAKPKAKERVKAFSKALKPFLKTKKYRQILEKYGFDIAPK</sequence>
<feature type="chain" id="PRO_5046005521" evidence="3">
    <location>
        <begin position="24"/>
        <end position="262"/>
    </location>
</feature>
<organism evidence="5 6">
    <name type="scientific">Litoribrevibacter euphylliae</name>
    <dbReference type="NCBI Taxonomy" id="1834034"/>
    <lineage>
        <taxon>Bacteria</taxon>
        <taxon>Pseudomonadati</taxon>
        <taxon>Pseudomonadota</taxon>
        <taxon>Gammaproteobacteria</taxon>
        <taxon>Oceanospirillales</taxon>
        <taxon>Oceanospirillaceae</taxon>
        <taxon>Litoribrevibacter</taxon>
    </lineage>
</organism>
<evidence type="ECO:0000313" key="6">
    <source>
        <dbReference type="Proteomes" id="UP001595476"/>
    </source>
</evidence>
<proteinExistence type="inferred from homology"/>
<evidence type="ECO:0000256" key="1">
    <source>
        <dbReference type="ARBA" id="ARBA00010333"/>
    </source>
</evidence>